<evidence type="ECO:0000313" key="3">
    <source>
        <dbReference type="Proteomes" id="UP001652642"/>
    </source>
</evidence>
<keyword evidence="2" id="KW-1133">Transmembrane helix</keyword>
<keyword evidence="3" id="KW-1185">Reference proteome</keyword>
<reference evidence="4" key="1">
    <citation type="submission" date="2025-08" db="UniProtKB">
        <authorList>
            <consortium name="RefSeq"/>
        </authorList>
    </citation>
    <scope>IDENTIFICATION</scope>
</reference>
<dbReference type="PANTHER" id="PTHR35974:SF1">
    <property type="entry name" value="NONCOMPACT MYELIN-ASSOCIATED PROTEIN"/>
    <property type="match status" value="1"/>
</dbReference>
<dbReference type="GO" id="GO:0005886">
    <property type="term" value="C:plasma membrane"/>
    <property type="evidence" value="ECO:0007669"/>
    <property type="project" value="InterPro"/>
</dbReference>
<dbReference type="GO" id="GO:0033270">
    <property type="term" value="C:paranode region of axon"/>
    <property type="evidence" value="ECO:0007669"/>
    <property type="project" value="InterPro"/>
</dbReference>
<keyword evidence="2" id="KW-0812">Transmembrane</keyword>
<feature type="compositionally biased region" description="Basic and acidic residues" evidence="1">
    <location>
        <begin position="21"/>
        <end position="30"/>
    </location>
</feature>
<feature type="compositionally biased region" description="Acidic residues" evidence="1">
    <location>
        <begin position="104"/>
        <end position="113"/>
    </location>
</feature>
<feature type="compositionally biased region" description="Basic residues" evidence="1">
    <location>
        <begin position="77"/>
        <end position="87"/>
    </location>
</feature>
<dbReference type="GO" id="GO:0032290">
    <property type="term" value="P:peripheral nervous system myelin formation"/>
    <property type="evidence" value="ECO:0007669"/>
    <property type="project" value="TreeGrafter"/>
</dbReference>
<feature type="compositionally biased region" description="Basic and acidic residues" evidence="1">
    <location>
        <begin position="44"/>
        <end position="53"/>
    </location>
</feature>
<dbReference type="GeneID" id="110082492"/>
<feature type="region of interest" description="Disordered" evidence="1">
    <location>
        <begin position="218"/>
        <end position="238"/>
    </location>
</feature>
<dbReference type="GO" id="GO:0019911">
    <property type="term" value="F:structural constituent of myelin sheath"/>
    <property type="evidence" value="ECO:0007669"/>
    <property type="project" value="InterPro"/>
</dbReference>
<evidence type="ECO:0000313" key="4">
    <source>
        <dbReference type="RefSeq" id="XP_020655735.2"/>
    </source>
</evidence>
<dbReference type="GO" id="GO:0031641">
    <property type="term" value="P:regulation of myelination"/>
    <property type="evidence" value="ECO:0007669"/>
    <property type="project" value="InterPro"/>
</dbReference>
<dbReference type="CDD" id="cd12087">
    <property type="entry name" value="TM_EGFR-like"/>
    <property type="match status" value="1"/>
</dbReference>
<dbReference type="PANTHER" id="PTHR35974">
    <property type="entry name" value="NONCOMPACT MYELIN-ASSOCIATED PROTEIN"/>
    <property type="match status" value="1"/>
</dbReference>
<evidence type="ECO:0000256" key="1">
    <source>
        <dbReference type="SAM" id="MobiDB-lite"/>
    </source>
</evidence>
<organism evidence="3 4">
    <name type="scientific">Pogona vitticeps</name>
    <name type="common">central bearded dragon</name>
    <dbReference type="NCBI Taxonomy" id="103695"/>
    <lineage>
        <taxon>Eukaryota</taxon>
        <taxon>Metazoa</taxon>
        <taxon>Chordata</taxon>
        <taxon>Craniata</taxon>
        <taxon>Vertebrata</taxon>
        <taxon>Euteleostomi</taxon>
        <taxon>Lepidosauria</taxon>
        <taxon>Squamata</taxon>
        <taxon>Bifurcata</taxon>
        <taxon>Unidentata</taxon>
        <taxon>Episquamata</taxon>
        <taxon>Toxicofera</taxon>
        <taxon>Iguania</taxon>
        <taxon>Acrodonta</taxon>
        <taxon>Agamidae</taxon>
        <taxon>Amphibolurinae</taxon>
        <taxon>Pogona</taxon>
    </lineage>
</organism>
<dbReference type="GO" id="GO:0043220">
    <property type="term" value="C:Schmidt-Lanterman incisure"/>
    <property type="evidence" value="ECO:0007669"/>
    <property type="project" value="InterPro"/>
</dbReference>
<name>A0A6J0U9C1_9SAUR</name>
<feature type="transmembrane region" description="Helical" evidence="2">
    <location>
        <begin position="178"/>
        <end position="199"/>
    </location>
</feature>
<proteinExistence type="predicted"/>
<dbReference type="CTD" id="400746"/>
<protein>
    <submittedName>
        <fullName evidence="4">Noncompact myelin-associated protein</fullName>
    </submittedName>
</protein>
<accession>A0A6J0U9C1</accession>
<dbReference type="Proteomes" id="UP001652642">
    <property type="component" value="Chromosome 9"/>
</dbReference>
<feature type="compositionally biased region" description="Basic and acidic residues" evidence="1">
    <location>
        <begin position="122"/>
        <end position="133"/>
    </location>
</feature>
<dbReference type="RefSeq" id="XP_020655735.2">
    <property type="nucleotide sequence ID" value="XM_020800076.2"/>
</dbReference>
<keyword evidence="2" id="KW-0472">Membrane</keyword>
<feature type="region of interest" description="Disordered" evidence="1">
    <location>
        <begin position="1"/>
        <end position="145"/>
    </location>
</feature>
<dbReference type="InterPro" id="IPR038940">
    <property type="entry name" value="NCMAP"/>
</dbReference>
<gene>
    <name evidence="4" type="primary">NCMAP</name>
</gene>
<sequence>MIPNQVMRSGGSFINRGNRKRQVDLLDKKNHLPFRGQAPAPGAGERRRKESRAGRSAHARRSSGQEEEQPSLSPATRARRRRKRRPRGGVALASAQPRRITWKEEEEEEEAGEGEGGAGRPDSVREAAPREPPHSPGRVSSGAAGIKMTTAVPITEGALSYTNGTTKSQEQILYQSSGAIIAAIVVGVIIIFTVVLLLLKMYNRRMRAKRELEPKNAKTTVPSILGQSPNCPSTQGRHTTVTFVPVDVHVPNRRP</sequence>
<dbReference type="AlphaFoldDB" id="A0A6J0U9C1"/>
<evidence type="ECO:0000256" key="2">
    <source>
        <dbReference type="SAM" id="Phobius"/>
    </source>
</evidence>